<name>A0ACB9IJU0_9ASTR</name>
<dbReference type="EMBL" id="CM042025">
    <property type="protein sequence ID" value="KAI3807745.1"/>
    <property type="molecule type" value="Genomic_DNA"/>
</dbReference>
<organism evidence="1 2">
    <name type="scientific">Smallanthus sonchifolius</name>
    <dbReference type="NCBI Taxonomy" id="185202"/>
    <lineage>
        <taxon>Eukaryota</taxon>
        <taxon>Viridiplantae</taxon>
        <taxon>Streptophyta</taxon>
        <taxon>Embryophyta</taxon>
        <taxon>Tracheophyta</taxon>
        <taxon>Spermatophyta</taxon>
        <taxon>Magnoliopsida</taxon>
        <taxon>eudicotyledons</taxon>
        <taxon>Gunneridae</taxon>
        <taxon>Pentapetalae</taxon>
        <taxon>asterids</taxon>
        <taxon>campanulids</taxon>
        <taxon>Asterales</taxon>
        <taxon>Asteraceae</taxon>
        <taxon>Asteroideae</taxon>
        <taxon>Heliantheae alliance</taxon>
        <taxon>Millerieae</taxon>
        <taxon>Smallanthus</taxon>
    </lineage>
</organism>
<accession>A0ACB9IJU0</accession>
<reference evidence="2" key="1">
    <citation type="journal article" date="2022" name="Mol. Ecol. Resour.">
        <title>The genomes of chicory, endive, great burdock and yacon provide insights into Asteraceae palaeo-polyploidization history and plant inulin production.</title>
        <authorList>
            <person name="Fan W."/>
            <person name="Wang S."/>
            <person name="Wang H."/>
            <person name="Wang A."/>
            <person name="Jiang F."/>
            <person name="Liu H."/>
            <person name="Zhao H."/>
            <person name="Xu D."/>
            <person name="Zhang Y."/>
        </authorList>
    </citation>
    <scope>NUCLEOTIDE SEQUENCE [LARGE SCALE GENOMIC DNA]</scope>
    <source>
        <strain evidence="2">cv. Yunnan</strain>
    </source>
</reference>
<gene>
    <name evidence="1" type="ORF">L1987_23679</name>
</gene>
<protein>
    <submittedName>
        <fullName evidence="1">Uncharacterized protein</fullName>
    </submittedName>
</protein>
<proteinExistence type="predicted"/>
<evidence type="ECO:0000313" key="2">
    <source>
        <dbReference type="Proteomes" id="UP001056120"/>
    </source>
</evidence>
<reference evidence="1 2" key="2">
    <citation type="journal article" date="2022" name="Mol. Ecol. Resour.">
        <title>The genomes of chicory, endive, great burdock and yacon provide insights into Asteraceae paleo-polyploidization history and plant inulin production.</title>
        <authorList>
            <person name="Fan W."/>
            <person name="Wang S."/>
            <person name="Wang H."/>
            <person name="Wang A."/>
            <person name="Jiang F."/>
            <person name="Liu H."/>
            <person name="Zhao H."/>
            <person name="Xu D."/>
            <person name="Zhang Y."/>
        </authorList>
    </citation>
    <scope>NUCLEOTIDE SEQUENCE [LARGE SCALE GENOMIC DNA]</scope>
    <source>
        <strain evidence="2">cv. Yunnan</strain>
        <tissue evidence="1">Leaves</tissue>
    </source>
</reference>
<comment type="caution">
    <text evidence="1">The sequence shown here is derived from an EMBL/GenBank/DDBJ whole genome shotgun (WGS) entry which is preliminary data.</text>
</comment>
<evidence type="ECO:0000313" key="1">
    <source>
        <dbReference type="EMBL" id="KAI3807745.1"/>
    </source>
</evidence>
<sequence length="206" mass="23087">MDTTRKVRTCLKFSLLRTEVTNVPNPARATKANLKEIARNPAEKVTATARATKGNPAGATKANLILYSSFSCIQIRFHILNCFELKSDFTSCVWRISSSNQISDRRLLSLVKFSELSSDLCSINGVLLTDLSSDLCYLIGKKVQTNYSIFVSLKKLFTSSTKLRMGRKRLCITSTDFNDHVEDHETSETQGQSNFQECLSTNEQVI</sequence>
<keyword evidence="2" id="KW-1185">Reference proteome</keyword>
<dbReference type="Proteomes" id="UP001056120">
    <property type="component" value="Linkage Group LG08"/>
</dbReference>